<name>A0AAE2SER9_9BACT</name>
<proteinExistence type="predicted"/>
<keyword evidence="4 6" id="KW-1133">Transmembrane helix</keyword>
<feature type="transmembrane region" description="Helical" evidence="6">
    <location>
        <begin position="161"/>
        <end position="185"/>
    </location>
</feature>
<dbReference type="Pfam" id="PF12679">
    <property type="entry name" value="ABC2_membrane_2"/>
    <property type="match status" value="1"/>
</dbReference>
<dbReference type="PANTHER" id="PTHR30294:SF29">
    <property type="entry name" value="MULTIDRUG ABC TRANSPORTER PERMEASE YBHS-RELATED"/>
    <property type="match status" value="1"/>
</dbReference>
<evidence type="ECO:0000256" key="1">
    <source>
        <dbReference type="ARBA" id="ARBA00004651"/>
    </source>
</evidence>
<dbReference type="AlphaFoldDB" id="A0AAE2SER9"/>
<accession>A0AAE2SER9</accession>
<dbReference type="GO" id="GO:0005886">
    <property type="term" value="C:plasma membrane"/>
    <property type="evidence" value="ECO:0007669"/>
    <property type="project" value="UniProtKB-SubCell"/>
</dbReference>
<dbReference type="InterPro" id="IPR051449">
    <property type="entry name" value="ABC-2_transporter_component"/>
</dbReference>
<evidence type="ECO:0000256" key="4">
    <source>
        <dbReference type="ARBA" id="ARBA00022989"/>
    </source>
</evidence>
<evidence type="ECO:0000256" key="6">
    <source>
        <dbReference type="SAM" id="Phobius"/>
    </source>
</evidence>
<keyword evidence="2" id="KW-1003">Cell membrane</keyword>
<dbReference type="PANTHER" id="PTHR30294">
    <property type="entry name" value="MEMBRANE COMPONENT OF ABC TRANSPORTER YHHJ-RELATED"/>
    <property type="match status" value="1"/>
</dbReference>
<comment type="caution">
    <text evidence="7">The sequence shown here is derived from an EMBL/GenBank/DDBJ whole genome shotgun (WGS) entry which is preliminary data.</text>
</comment>
<feature type="transmembrane region" description="Helical" evidence="6">
    <location>
        <begin position="83"/>
        <end position="111"/>
    </location>
</feature>
<protein>
    <submittedName>
        <fullName evidence="7">ABC transporter permease subunit</fullName>
    </submittedName>
</protein>
<dbReference type="GO" id="GO:0140359">
    <property type="term" value="F:ABC-type transporter activity"/>
    <property type="evidence" value="ECO:0007669"/>
    <property type="project" value="InterPro"/>
</dbReference>
<keyword evidence="3 6" id="KW-0812">Transmembrane</keyword>
<evidence type="ECO:0000313" key="8">
    <source>
        <dbReference type="Proteomes" id="UP000634206"/>
    </source>
</evidence>
<feature type="transmembrane region" description="Helical" evidence="6">
    <location>
        <begin position="218"/>
        <end position="236"/>
    </location>
</feature>
<comment type="subcellular location">
    <subcellularLocation>
        <location evidence="1">Cell membrane</location>
        <topology evidence="1">Multi-pass membrane protein</topology>
    </subcellularLocation>
</comment>
<feature type="transmembrane region" description="Helical" evidence="6">
    <location>
        <begin position="52"/>
        <end position="71"/>
    </location>
</feature>
<organism evidence="7 8">
    <name type="scientific">Oceaniferula flava</name>
    <dbReference type="NCBI Taxonomy" id="2800421"/>
    <lineage>
        <taxon>Bacteria</taxon>
        <taxon>Pseudomonadati</taxon>
        <taxon>Verrucomicrobiota</taxon>
        <taxon>Verrucomicrobiia</taxon>
        <taxon>Verrucomicrobiales</taxon>
        <taxon>Verrucomicrobiaceae</taxon>
        <taxon>Oceaniferula</taxon>
    </lineage>
</organism>
<dbReference type="EMBL" id="JAENIG010000009">
    <property type="protein sequence ID" value="MBK1856042.1"/>
    <property type="molecule type" value="Genomic_DNA"/>
</dbReference>
<evidence type="ECO:0000313" key="7">
    <source>
        <dbReference type="EMBL" id="MBK1856042.1"/>
    </source>
</evidence>
<evidence type="ECO:0000256" key="3">
    <source>
        <dbReference type="ARBA" id="ARBA00022692"/>
    </source>
</evidence>
<keyword evidence="8" id="KW-1185">Reference proteome</keyword>
<gene>
    <name evidence="7" type="ORF">JIN83_13800</name>
</gene>
<reference evidence="7" key="1">
    <citation type="submission" date="2021-01" db="EMBL/GenBank/DDBJ databases">
        <title>Modified the classification status of verrucomicrobia.</title>
        <authorList>
            <person name="Feng X."/>
        </authorList>
    </citation>
    <scope>NUCLEOTIDE SEQUENCE</scope>
    <source>
        <strain evidence="7">5K15</strain>
    </source>
</reference>
<dbReference type="RefSeq" id="WP_309490655.1">
    <property type="nucleotide sequence ID" value="NZ_JAENIG010000009.1"/>
</dbReference>
<keyword evidence="5 6" id="KW-0472">Membrane</keyword>
<evidence type="ECO:0000256" key="2">
    <source>
        <dbReference type="ARBA" id="ARBA00022475"/>
    </source>
</evidence>
<dbReference type="Proteomes" id="UP000634206">
    <property type="component" value="Unassembled WGS sequence"/>
</dbReference>
<feature type="transmembrane region" description="Helical" evidence="6">
    <location>
        <begin position="131"/>
        <end position="154"/>
    </location>
</feature>
<feature type="transmembrane region" description="Helical" evidence="6">
    <location>
        <begin position="20"/>
        <end position="40"/>
    </location>
</feature>
<sequence>MFTIFKRELKSYFTQPTAYAVIVIFLFMSLFFTFSLGNFIKIGDANLEWSFFFWHPWIYMLLAPALGMRLWSDEQRSGTIELLGTFPTTIWSAILGKYLAAAVVWLIALLLTYPMVMAVNTLGDPDNLTIFSGYIGSYLLCCTFLAITCLVSAFTRDQVSCLIVSCSICVILVVIGFDHVVRIFAQTFSEATTDAIVSTAVLDHYQPLLQGALRFQDIIYFFSIILACLLCTSAILNSKRS</sequence>
<evidence type="ECO:0000256" key="5">
    <source>
        <dbReference type="ARBA" id="ARBA00023136"/>
    </source>
</evidence>